<dbReference type="Pfam" id="PF14226">
    <property type="entry name" value="DIOX_N"/>
    <property type="match status" value="1"/>
</dbReference>
<evidence type="ECO:0000256" key="1">
    <source>
        <dbReference type="RuleBase" id="RU003682"/>
    </source>
</evidence>
<evidence type="ECO:0000313" key="4">
    <source>
        <dbReference type="Proteomes" id="UP000054937"/>
    </source>
</evidence>
<dbReference type="InterPro" id="IPR026992">
    <property type="entry name" value="DIOX_N"/>
</dbReference>
<sequence>MSKILYKFCEKNTTPLQIIDPLDLQAPYKIKNACINEGFFYLNHKNLIKNSLIQQVFQESKIFFSLPQKTKLKLKASQNNGMRGYIPFEAENLNPKQRKRGDTKESYHIGRHVPLNSYENQLFPMSKPNVFPDLNDKDFQSLQNFQKIMEEYHKQMQDIGHLTIKLIAKSINLPENFFDKYITRPLVTLRICHYSKEISDPNSEAMGCGEHTDYGIITLLKTDQVEGLQIYLNDKWIDVPYIEDAFIVNIGDLLQRWTNNKFKSTLHRVVNKTGQERYSLPYFYEPNFDSKIEVLEQFIDENNPCLFPPIISGEHLLDMYSKTY</sequence>
<keyword evidence="4" id="KW-1185">Reference proteome</keyword>
<keyword evidence="1" id="KW-0479">Metal-binding</keyword>
<dbReference type="EMBL" id="LDAU01000223">
    <property type="protein sequence ID" value="KRW98966.1"/>
    <property type="molecule type" value="Genomic_DNA"/>
</dbReference>
<dbReference type="InParanoid" id="A0A0V0Q9Q8"/>
<dbReference type="PANTHER" id="PTHR47990">
    <property type="entry name" value="2-OXOGLUTARATE (2OG) AND FE(II)-DEPENDENT OXYGENASE SUPERFAMILY PROTEIN-RELATED"/>
    <property type="match status" value="1"/>
</dbReference>
<accession>A0A0V0Q9Q8</accession>
<proteinExistence type="inferred from homology"/>
<dbReference type="Pfam" id="PF03171">
    <property type="entry name" value="2OG-FeII_Oxy"/>
    <property type="match status" value="1"/>
</dbReference>
<keyword evidence="1" id="KW-0408">Iron</keyword>
<dbReference type="OrthoDB" id="288590at2759"/>
<name>A0A0V0Q9Q8_PSEPJ</name>
<dbReference type="InterPro" id="IPR044861">
    <property type="entry name" value="IPNS-like_FE2OG_OXY"/>
</dbReference>
<evidence type="ECO:0000313" key="3">
    <source>
        <dbReference type="EMBL" id="KRW98966.1"/>
    </source>
</evidence>
<gene>
    <name evidence="3" type="ORF">PPERSA_11567</name>
</gene>
<dbReference type="GO" id="GO:0046872">
    <property type="term" value="F:metal ion binding"/>
    <property type="evidence" value="ECO:0007669"/>
    <property type="project" value="UniProtKB-KW"/>
</dbReference>
<feature type="domain" description="Fe2OG dioxygenase" evidence="2">
    <location>
        <begin position="184"/>
        <end position="286"/>
    </location>
</feature>
<dbReference type="PRINTS" id="PR00682">
    <property type="entry name" value="IPNSYNTHASE"/>
</dbReference>
<dbReference type="InterPro" id="IPR027443">
    <property type="entry name" value="IPNS-like_sf"/>
</dbReference>
<protein>
    <recommendedName>
        <fullName evidence="2">Fe2OG dioxygenase domain-containing protein</fullName>
    </recommendedName>
</protein>
<organism evidence="3 4">
    <name type="scientific">Pseudocohnilembus persalinus</name>
    <name type="common">Ciliate</name>
    <dbReference type="NCBI Taxonomy" id="266149"/>
    <lineage>
        <taxon>Eukaryota</taxon>
        <taxon>Sar</taxon>
        <taxon>Alveolata</taxon>
        <taxon>Ciliophora</taxon>
        <taxon>Intramacronucleata</taxon>
        <taxon>Oligohymenophorea</taxon>
        <taxon>Scuticociliatia</taxon>
        <taxon>Philasterida</taxon>
        <taxon>Pseudocohnilembidae</taxon>
        <taxon>Pseudocohnilembus</taxon>
    </lineage>
</organism>
<dbReference type="InterPro" id="IPR005123">
    <property type="entry name" value="Oxoglu/Fe-dep_dioxygenase_dom"/>
</dbReference>
<dbReference type="PROSITE" id="PS51471">
    <property type="entry name" value="FE2OG_OXY"/>
    <property type="match status" value="1"/>
</dbReference>
<comment type="similarity">
    <text evidence="1">Belongs to the iron/ascorbate-dependent oxidoreductase family.</text>
</comment>
<dbReference type="Gene3D" id="2.60.120.330">
    <property type="entry name" value="B-lactam Antibiotic, Isopenicillin N Synthase, Chain"/>
    <property type="match status" value="1"/>
</dbReference>
<dbReference type="InterPro" id="IPR050231">
    <property type="entry name" value="Iron_ascorbate_oxido_reductase"/>
</dbReference>
<dbReference type="GO" id="GO:0016491">
    <property type="term" value="F:oxidoreductase activity"/>
    <property type="evidence" value="ECO:0007669"/>
    <property type="project" value="UniProtKB-KW"/>
</dbReference>
<comment type="caution">
    <text evidence="3">The sequence shown here is derived from an EMBL/GenBank/DDBJ whole genome shotgun (WGS) entry which is preliminary data.</text>
</comment>
<dbReference type="AlphaFoldDB" id="A0A0V0Q9Q8"/>
<keyword evidence="1" id="KW-0560">Oxidoreductase</keyword>
<evidence type="ECO:0000259" key="2">
    <source>
        <dbReference type="PROSITE" id="PS51471"/>
    </source>
</evidence>
<reference evidence="3 4" key="1">
    <citation type="journal article" date="2015" name="Sci. Rep.">
        <title>Genome of the facultative scuticociliatosis pathogen Pseudocohnilembus persalinus provides insight into its virulence through horizontal gene transfer.</title>
        <authorList>
            <person name="Xiong J."/>
            <person name="Wang G."/>
            <person name="Cheng J."/>
            <person name="Tian M."/>
            <person name="Pan X."/>
            <person name="Warren A."/>
            <person name="Jiang C."/>
            <person name="Yuan D."/>
            <person name="Miao W."/>
        </authorList>
    </citation>
    <scope>NUCLEOTIDE SEQUENCE [LARGE SCALE GENOMIC DNA]</scope>
    <source>
        <strain evidence="3">36N120E</strain>
    </source>
</reference>
<dbReference type="OMA" id="FWHVGRE"/>
<dbReference type="Proteomes" id="UP000054937">
    <property type="component" value="Unassembled WGS sequence"/>
</dbReference>
<dbReference type="SUPFAM" id="SSF51197">
    <property type="entry name" value="Clavaminate synthase-like"/>
    <property type="match status" value="1"/>
</dbReference>